<keyword evidence="3" id="KW-1185">Reference proteome</keyword>
<protein>
    <submittedName>
        <fullName evidence="2">Uncharacterized protein</fullName>
    </submittedName>
</protein>
<accession>A0AAW1L711</accession>
<dbReference type="AlphaFoldDB" id="A0AAW1L711"/>
<dbReference type="EMBL" id="JASPKY010000165">
    <property type="protein sequence ID" value="KAK9728966.1"/>
    <property type="molecule type" value="Genomic_DNA"/>
</dbReference>
<feature type="region of interest" description="Disordered" evidence="1">
    <location>
        <begin position="1"/>
        <end position="23"/>
    </location>
</feature>
<comment type="caution">
    <text evidence="2">The sequence shown here is derived from an EMBL/GenBank/DDBJ whole genome shotgun (WGS) entry which is preliminary data.</text>
</comment>
<name>A0AAW1L711_POPJA</name>
<evidence type="ECO:0000313" key="3">
    <source>
        <dbReference type="Proteomes" id="UP001458880"/>
    </source>
</evidence>
<gene>
    <name evidence="2" type="ORF">QE152_g16957</name>
</gene>
<feature type="compositionally biased region" description="Basic and acidic residues" evidence="1">
    <location>
        <begin position="1"/>
        <end position="19"/>
    </location>
</feature>
<organism evidence="2 3">
    <name type="scientific">Popillia japonica</name>
    <name type="common">Japanese beetle</name>
    <dbReference type="NCBI Taxonomy" id="7064"/>
    <lineage>
        <taxon>Eukaryota</taxon>
        <taxon>Metazoa</taxon>
        <taxon>Ecdysozoa</taxon>
        <taxon>Arthropoda</taxon>
        <taxon>Hexapoda</taxon>
        <taxon>Insecta</taxon>
        <taxon>Pterygota</taxon>
        <taxon>Neoptera</taxon>
        <taxon>Endopterygota</taxon>
        <taxon>Coleoptera</taxon>
        <taxon>Polyphaga</taxon>
        <taxon>Scarabaeiformia</taxon>
        <taxon>Scarabaeidae</taxon>
        <taxon>Rutelinae</taxon>
        <taxon>Popillia</taxon>
    </lineage>
</organism>
<reference evidence="2 3" key="1">
    <citation type="journal article" date="2024" name="BMC Genomics">
        <title>De novo assembly and annotation of Popillia japonica's genome with initial clues to its potential as an invasive pest.</title>
        <authorList>
            <person name="Cucini C."/>
            <person name="Boschi S."/>
            <person name="Funari R."/>
            <person name="Cardaioli E."/>
            <person name="Iannotti N."/>
            <person name="Marturano G."/>
            <person name="Paoli F."/>
            <person name="Bruttini M."/>
            <person name="Carapelli A."/>
            <person name="Frati F."/>
            <person name="Nardi F."/>
        </authorList>
    </citation>
    <scope>NUCLEOTIDE SEQUENCE [LARGE SCALE GENOMIC DNA]</scope>
    <source>
        <strain evidence="2">DMR45628</strain>
    </source>
</reference>
<sequence>MHPSQDFERIPPPHQDSHQHQGYFGNVHRTGLLTIQSNKKGAAEFVSASRGYFGNVHRTGLLTIQSNKKGAAEFVSASLQYRENTKGSCRRVERIVVCVQYRENAGSLPGTSTKTPVSLLT</sequence>
<dbReference type="Proteomes" id="UP001458880">
    <property type="component" value="Unassembled WGS sequence"/>
</dbReference>
<proteinExistence type="predicted"/>
<evidence type="ECO:0000256" key="1">
    <source>
        <dbReference type="SAM" id="MobiDB-lite"/>
    </source>
</evidence>
<evidence type="ECO:0000313" key="2">
    <source>
        <dbReference type="EMBL" id="KAK9728966.1"/>
    </source>
</evidence>